<accession>Q4T2P3</accession>
<proteinExistence type="predicted"/>
<evidence type="ECO:0000313" key="2">
    <source>
        <dbReference type="EMBL" id="CAF92839.1"/>
    </source>
</evidence>
<name>Q4T2P3_TETNG</name>
<gene>
    <name evidence="2" type="ORF">GSTENG00008248001</name>
</gene>
<sequence length="88" mass="9736">MVSAQTGDVAPFSTELALLLSLVALSHTAPKATRYSLDFHRRTMCSSVMPMTNNAGGMCCEEIEEFVVGRGTLDCRRERLFNTPVCRH</sequence>
<feature type="signal peptide" evidence="1">
    <location>
        <begin position="1"/>
        <end position="28"/>
    </location>
</feature>
<evidence type="ECO:0000256" key="1">
    <source>
        <dbReference type="SAM" id="SignalP"/>
    </source>
</evidence>
<protein>
    <submittedName>
        <fullName evidence="2">Chromosome undetermined SCAF10214, whole genome shotgun sequence</fullName>
    </submittedName>
</protein>
<reference evidence="2" key="2">
    <citation type="submission" date="2004-02" db="EMBL/GenBank/DDBJ databases">
        <authorList>
            <consortium name="Genoscope"/>
            <consortium name="Whitehead Institute Centre for Genome Research"/>
        </authorList>
    </citation>
    <scope>NUCLEOTIDE SEQUENCE</scope>
</reference>
<dbReference type="EMBL" id="CAAE01010214">
    <property type="protein sequence ID" value="CAF92839.1"/>
    <property type="molecule type" value="Genomic_DNA"/>
</dbReference>
<feature type="chain" id="PRO_5004244451" evidence="1">
    <location>
        <begin position="29"/>
        <end position="88"/>
    </location>
</feature>
<reference evidence="2" key="1">
    <citation type="journal article" date="2004" name="Nature">
        <title>Genome duplication in the teleost fish Tetraodon nigroviridis reveals the early vertebrate proto-karyotype.</title>
        <authorList>
            <person name="Jaillon O."/>
            <person name="Aury J.-M."/>
            <person name="Brunet F."/>
            <person name="Petit J.-L."/>
            <person name="Stange-Thomann N."/>
            <person name="Mauceli E."/>
            <person name="Bouneau L."/>
            <person name="Fischer C."/>
            <person name="Ozouf-Costaz C."/>
            <person name="Bernot A."/>
            <person name="Nicaud S."/>
            <person name="Jaffe D."/>
            <person name="Fisher S."/>
            <person name="Lutfalla G."/>
            <person name="Dossat C."/>
            <person name="Segurens B."/>
            <person name="Dasilva C."/>
            <person name="Salanoubat M."/>
            <person name="Levy M."/>
            <person name="Boudet N."/>
            <person name="Castellano S."/>
            <person name="Anthouard V."/>
            <person name="Jubin C."/>
            <person name="Castelli V."/>
            <person name="Katinka M."/>
            <person name="Vacherie B."/>
            <person name="Biemont C."/>
            <person name="Skalli Z."/>
            <person name="Cattolico L."/>
            <person name="Poulain J."/>
            <person name="De Berardinis V."/>
            <person name="Cruaud C."/>
            <person name="Duprat S."/>
            <person name="Brottier P."/>
            <person name="Coutanceau J.-P."/>
            <person name="Gouzy J."/>
            <person name="Parra G."/>
            <person name="Lardier G."/>
            <person name="Chapple C."/>
            <person name="McKernan K.J."/>
            <person name="McEwan P."/>
            <person name="Bosak S."/>
            <person name="Kellis M."/>
            <person name="Volff J.-N."/>
            <person name="Guigo R."/>
            <person name="Zody M.C."/>
            <person name="Mesirov J."/>
            <person name="Lindblad-Toh K."/>
            <person name="Birren B."/>
            <person name="Nusbaum C."/>
            <person name="Kahn D."/>
            <person name="Robinson-Rechavi M."/>
            <person name="Laudet V."/>
            <person name="Schachter V."/>
            <person name="Quetier F."/>
            <person name="Saurin W."/>
            <person name="Scarpelli C."/>
            <person name="Wincker P."/>
            <person name="Lander E.S."/>
            <person name="Weissenbach J."/>
            <person name="Roest Crollius H."/>
        </authorList>
    </citation>
    <scope>NUCLEOTIDE SEQUENCE [LARGE SCALE GENOMIC DNA]</scope>
</reference>
<feature type="non-terminal residue" evidence="2">
    <location>
        <position position="88"/>
    </location>
</feature>
<keyword evidence="1" id="KW-0732">Signal</keyword>
<organism evidence="2">
    <name type="scientific">Tetraodon nigroviridis</name>
    <name type="common">Spotted green pufferfish</name>
    <name type="synonym">Chelonodon nigroviridis</name>
    <dbReference type="NCBI Taxonomy" id="99883"/>
    <lineage>
        <taxon>Eukaryota</taxon>
        <taxon>Metazoa</taxon>
        <taxon>Chordata</taxon>
        <taxon>Craniata</taxon>
        <taxon>Vertebrata</taxon>
        <taxon>Euteleostomi</taxon>
        <taxon>Actinopterygii</taxon>
        <taxon>Neopterygii</taxon>
        <taxon>Teleostei</taxon>
        <taxon>Neoteleostei</taxon>
        <taxon>Acanthomorphata</taxon>
        <taxon>Eupercaria</taxon>
        <taxon>Tetraodontiformes</taxon>
        <taxon>Tetradontoidea</taxon>
        <taxon>Tetraodontidae</taxon>
        <taxon>Tetraodon</taxon>
    </lineage>
</organism>
<dbReference type="KEGG" id="tng:GSTEN00008248G001"/>
<dbReference type="AlphaFoldDB" id="Q4T2P3"/>